<organism evidence="1">
    <name type="scientific">uncultured Caudovirales phage</name>
    <dbReference type="NCBI Taxonomy" id="2100421"/>
    <lineage>
        <taxon>Viruses</taxon>
        <taxon>Duplodnaviria</taxon>
        <taxon>Heunggongvirae</taxon>
        <taxon>Uroviricota</taxon>
        <taxon>Caudoviricetes</taxon>
        <taxon>Peduoviridae</taxon>
        <taxon>Maltschvirus</taxon>
        <taxon>Maltschvirus maltsch</taxon>
    </lineage>
</organism>
<dbReference type="EMBL" id="LR797819">
    <property type="protein sequence ID" value="CAB4240970.1"/>
    <property type="molecule type" value="Genomic_DNA"/>
</dbReference>
<proteinExistence type="predicted"/>
<name>A0A6J5T8G9_9CAUD</name>
<evidence type="ECO:0000313" key="1">
    <source>
        <dbReference type="EMBL" id="CAB4240970.1"/>
    </source>
</evidence>
<protein>
    <submittedName>
        <fullName evidence="1">Uncharacterized protein</fullName>
    </submittedName>
</protein>
<accession>A0A6J5T8G9</accession>
<gene>
    <name evidence="1" type="ORF">UFOVP56_42</name>
</gene>
<reference evidence="1" key="1">
    <citation type="submission" date="2020-05" db="EMBL/GenBank/DDBJ databases">
        <authorList>
            <person name="Chiriac C."/>
            <person name="Salcher M."/>
            <person name="Ghai R."/>
            <person name="Kavagutti S V."/>
        </authorList>
    </citation>
    <scope>NUCLEOTIDE SEQUENCE</scope>
</reference>
<sequence>MNEISKKDRATIEQNVLEWLQYIRDKSLKLTDTEHPDVSINVLMNVGVELAARSLAVVPEDRRLDAFTTIVSAIASKMAATSADIDTQIILNKIMKKD</sequence>